<proteinExistence type="predicted"/>
<accession>A0A1F5VJH8</accession>
<organism evidence="1 2">
    <name type="scientific">Candidatus Fischerbacteria bacterium RBG_13_37_8</name>
    <dbReference type="NCBI Taxonomy" id="1817863"/>
    <lineage>
        <taxon>Bacteria</taxon>
        <taxon>Candidatus Fischeribacteriota</taxon>
    </lineage>
</organism>
<keyword evidence="1" id="KW-0808">Transferase</keyword>
<evidence type="ECO:0000313" key="1">
    <source>
        <dbReference type="EMBL" id="OGF63565.1"/>
    </source>
</evidence>
<name>A0A1F5VJH8_9BACT</name>
<evidence type="ECO:0000313" key="2">
    <source>
        <dbReference type="Proteomes" id="UP000178943"/>
    </source>
</evidence>
<dbReference type="GO" id="GO:0016740">
    <property type="term" value="F:transferase activity"/>
    <property type="evidence" value="ECO:0007669"/>
    <property type="project" value="UniProtKB-KW"/>
</dbReference>
<comment type="caution">
    <text evidence="1">The sequence shown here is derived from an EMBL/GenBank/DDBJ whole genome shotgun (WGS) entry which is preliminary data.</text>
</comment>
<dbReference type="AlphaFoldDB" id="A0A1F5VJH8"/>
<dbReference type="Pfam" id="PF10127">
    <property type="entry name" value="RlaP"/>
    <property type="match status" value="1"/>
</dbReference>
<protein>
    <submittedName>
        <fullName evidence="1">Nucleotidyltransferase</fullName>
    </submittedName>
</protein>
<sequence length="365" mass="42901">MKWDDLENKNILFFKCIIGSKAYGLDTAASDIDIKGVFVLPREQYYGLDYINQMSNESNDMVFYELKRFFELLYVNNPGILELIAMPEDCVLYKHKLFDLIKPELFLSMQCQKTFAGYAFDQIKRAKGLKKKIMNPVPAKKMNVLDFCYIIENQGSIPLKPWLRKNKLKQEYCGLACISHVKDIYGLYYDHDAASSKNKTISRFKGIIKKEITDDVSLSSIPKDLAPVAYMCFNKDAYSQYCRQYKEYWSWVKKRNEVRYQDTIAHGKNYDAKNMMHTFRLLHMAEEIARFGKIITRRPDRNKLLSIKQGKFLYDDLVSMAEEKLLEIKELYQKSALPLKPDREKINSLLVEIRTHFYKHKASYS</sequence>
<dbReference type="EMBL" id="MFGW01000162">
    <property type="protein sequence ID" value="OGF63565.1"/>
    <property type="molecule type" value="Genomic_DNA"/>
</dbReference>
<dbReference type="STRING" id="1817863.A2Y62_22165"/>
<dbReference type="Proteomes" id="UP000178943">
    <property type="component" value="Unassembled WGS sequence"/>
</dbReference>
<reference evidence="1 2" key="1">
    <citation type="journal article" date="2016" name="Nat. Commun.">
        <title>Thousands of microbial genomes shed light on interconnected biogeochemical processes in an aquifer system.</title>
        <authorList>
            <person name="Anantharaman K."/>
            <person name="Brown C.T."/>
            <person name="Hug L.A."/>
            <person name="Sharon I."/>
            <person name="Castelle C.J."/>
            <person name="Probst A.J."/>
            <person name="Thomas B.C."/>
            <person name="Singh A."/>
            <person name="Wilkins M.J."/>
            <person name="Karaoz U."/>
            <person name="Brodie E.L."/>
            <person name="Williams K.H."/>
            <person name="Hubbard S.S."/>
            <person name="Banfield J.F."/>
        </authorList>
    </citation>
    <scope>NUCLEOTIDE SEQUENCE [LARGE SCALE GENOMIC DNA]</scope>
</reference>
<dbReference type="PANTHER" id="PTHR34817">
    <property type="entry name" value="NUCLEOTIDYLTRANSFERASE"/>
    <property type="match status" value="1"/>
</dbReference>
<gene>
    <name evidence="1" type="ORF">A2Y62_22165</name>
</gene>
<dbReference type="InterPro" id="IPR018775">
    <property type="entry name" value="RlaP"/>
</dbReference>
<dbReference type="PANTHER" id="PTHR34817:SF1">
    <property type="entry name" value="NUCLEOTIDYLTRANSFERASE"/>
    <property type="match status" value="1"/>
</dbReference>